<protein>
    <submittedName>
        <fullName evidence="2">Uncharacterized protein</fullName>
    </submittedName>
</protein>
<gene>
    <name evidence="2" type="ORF">A2806_01740</name>
</gene>
<keyword evidence="1" id="KW-0812">Transmembrane</keyword>
<name>A0A1G2PL23_9BACT</name>
<evidence type="ECO:0000256" key="1">
    <source>
        <dbReference type="SAM" id="Phobius"/>
    </source>
</evidence>
<dbReference type="AlphaFoldDB" id="A0A1G2PL23"/>
<feature type="transmembrane region" description="Helical" evidence="1">
    <location>
        <begin position="88"/>
        <end position="113"/>
    </location>
</feature>
<keyword evidence="1" id="KW-1133">Transmembrane helix</keyword>
<sequence length="123" mass="13656">MRTFLSKKLFFTLVGILFLFIPWVFVQADFTLPNPLDPIRSFPGLICLFARVVFWFAFPLALLALLMAALLFLVSGGNEQRLRQAKDALFYSIIGWGIVIIAQAIALSMVALIGGRPLSFTGC</sequence>
<dbReference type="STRING" id="1802362.A2806_01740"/>
<dbReference type="EMBL" id="MHSS01000001">
    <property type="protein sequence ID" value="OHA49045.1"/>
    <property type="molecule type" value="Genomic_DNA"/>
</dbReference>
<evidence type="ECO:0000313" key="2">
    <source>
        <dbReference type="EMBL" id="OHA49045.1"/>
    </source>
</evidence>
<reference evidence="2 3" key="1">
    <citation type="journal article" date="2016" name="Nat. Commun.">
        <title>Thousands of microbial genomes shed light on interconnected biogeochemical processes in an aquifer system.</title>
        <authorList>
            <person name="Anantharaman K."/>
            <person name="Brown C.T."/>
            <person name="Hug L.A."/>
            <person name="Sharon I."/>
            <person name="Castelle C.J."/>
            <person name="Probst A.J."/>
            <person name="Thomas B.C."/>
            <person name="Singh A."/>
            <person name="Wilkins M.J."/>
            <person name="Karaoz U."/>
            <person name="Brodie E.L."/>
            <person name="Williams K.H."/>
            <person name="Hubbard S.S."/>
            <person name="Banfield J.F."/>
        </authorList>
    </citation>
    <scope>NUCLEOTIDE SEQUENCE [LARGE SCALE GENOMIC DNA]</scope>
</reference>
<dbReference type="Proteomes" id="UP000177629">
    <property type="component" value="Unassembled WGS sequence"/>
</dbReference>
<feature type="transmembrane region" description="Helical" evidence="1">
    <location>
        <begin position="52"/>
        <end position="76"/>
    </location>
</feature>
<organism evidence="2 3">
    <name type="scientific">Candidatus Terrybacteria bacterium RIFCSPHIGHO2_01_FULL_48_17</name>
    <dbReference type="NCBI Taxonomy" id="1802362"/>
    <lineage>
        <taxon>Bacteria</taxon>
        <taxon>Candidatus Terryibacteriota</taxon>
    </lineage>
</organism>
<evidence type="ECO:0000313" key="3">
    <source>
        <dbReference type="Proteomes" id="UP000177629"/>
    </source>
</evidence>
<proteinExistence type="predicted"/>
<comment type="caution">
    <text evidence="2">The sequence shown here is derived from an EMBL/GenBank/DDBJ whole genome shotgun (WGS) entry which is preliminary data.</text>
</comment>
<accession>A0A1G2PL23</accession>
<keyword evidence="1" id="KW-0472">Membrane</keyword>